<feature type="coiled-coil region" evidence="4">
    <location>
        <begin position="206"/>
        <end position="233"/>
    </location>
</feature>
<dbReference type="InterPro" id="IPR029045">
    <property type="entry name" value="ClpP/crotonase-like_dom_sf"/>
</dbReference>
<reference evidence="6 7" key="1">
    <citation type="submission" date="2020-04" db="EMBL/GenBank/DDBJ databases">
        <title>Molecular characterization of pseudomonads from Agaricus bisporus reveal novel blotch 2 pathogens in Western Europe.</title>
        <authorList>
            <person name="Taparia T."/>
            <person name="Krijger M."/>
            <person name="Haynes E."/>
            <person name="Elpinstone J.G."/>
            <person name="Noble R."/>
            <person name="Van Der Wolf J."/>
        </authorList>
    </citation>
    <scope>NUCLEOTIDE SEQUENCE [LARGE SCALE GENOMIC DNA]</scope>
    <source>
        <strain evidence="6 7">F1001</strain>
    </source>
</reference>
<keyword evidence="6" id="KW-0413">Isomerase</keyword>
<feature type="domain" description="Enoyl-CoA hydratase/isomerase" evidence="5">
    <location>
        <begin position="17"/>
        <end position="356"/>
    </location>
</feature>
<dbReference type="GO" id="GO:0016853">
    <property type="term" value="F:isomerase activity"/>
    <property type="evidence" value="ECO:0007669"/>
    <property type="project" value="UniProtKB-KW"/>
</dbReference>
<dbReference type="Gene3D" id="3.90.226.10">
    <property type="entry name" value="2-enoyl-CoA Hydratase, Chain A, domain 1"/>
    <property type="match status" value="1"/>
</dbReference>
<dbReference type="GO" id="GO:0003860">
    <property type="term" value="F:3-hydroxyisobutyryl-CoA hydrolase activity"/>
    <property type="evidence" value="ECO:0007669"/>
    <property type="project" value="UniProtKB-EC"/>
</dbReference>
<dbReference type="Proteomes" id="UP000582981">
    <property type="component" value="Unassembled WGS sequence"/>
</dbReference>
<dbReference type="GO" id="GO:0005829">
    <property type="term" value="C:cytosol"/>
    <property type="evidence" value="ECO:0007669"/>
    <property type="project" value="TreeGrafter"/>
</dbReference>
<accession>A0A7Y7WA08</accession>
<dbReference type="InterPro" id="IPR032259">
    <property type="entry name" value="HIBYL-CoA-H"/>
</dbReference>
<evidence type="ECO:0000313" key="7">
    <source>
        <dbReference type="Proteomes" id="UP000582981"/>
    </source>
</evidence>
<name>A0A7Y7WA08_9PSED</name>
<evidence type="ECO:0000259" key="5">
    <source>
        <dbReference type="Pfam" id="PF16113"/>
    </source>
</evidence>
<evidence type="ECO:0000256" key="4">
    <source>
        <dbReference type="SAM" id="Coils"/>
    </source>
</evidence>
<dbReference type="Pfam" id="PF16113">
    <property type="entry name" value="ECH_2"/>
    <property type="match status" value="1"/>
</dbReference>
<dbReference type="AlphaFoldDB" id="A0A7Y7WA08"/>
<evidence type="ECO:0000256" key="1">
    <source>
        <dbReference type="ARBA" id="ARBA00001709"/>
    </source>
</evidence>
<dbReference type="SUPFAM" id="SSF52096">
    <property type="entry name" value="ClpP/crotonase"/>
    <property type="match status" value="1"/>
</dbReference>
<evidence type="ECO:0000256" key="2">
    <source>
        <dbReference type="ARBA" id="ARBA00011915"/>
    </source>
</evidence>
<dbReference type="RefSeq" id="WP_100944447.1">
    <property type="nucleotide sequence ID" value="NZ_JACAPU010000003.1"/>
</dbReference>
<comment type="catalytic activity">
    <reaction evidence="1">
        <text>3-hydroxy-2-methylpropanoyl-CoA + H2O = 3-hydroxy-2-methylpropanoate + CoA + H(+)</text>
        <dbReference type="Rhea" id="RHEA:20888"/>
        <dbReference type="ChEBI" id="CHEBI:11805"/>
        <dbReference type="ChEBI" id="CHEBI:15377"/>
        <dbReference type="ChEBI" id="CHEBI:15378"/>
        <dbReference type="ChEBI" id="CHEBI:57287"/>
        <dbReference type="ChEBI" id="CHEBI:57340"/>
        <dbReference type="EC" id="3.1.2.4"/>
    </reaction>
</comment>
<keyword evidence="3" id="KW-0378">Hydrolase</keyword>
<dbReference type="EMBL" id="JACAPU010000003">
    <property type="protein sequence ID" value="NWB45587.1"/>
    <property type="molecule type" value="Genomic_DNA"/>
</dbReference>
<evidence type="ECO:0000256" key="3">
    <source>
        <dbReference type="ARBA" id="ARBA00022801"/>
    </source>
</evidence>
<sequence length="372" mass="41445">MNLHFEELTGINGARLGIATLDAEHTLNALSLPMIQDLDERLETWARDPNIVCVLLRGNGTRAFCSGGEVRSLAQACQAHPGAVPPLASVFFAAEYRLDYRLHTYPKPVLCWAHGYVLGGGMGLLQGASIRIVTPSSRLAMPEIGIGLYPDVGASWFLSRLPGKLGLFLGLTGAQMNARDAIDLGLADRLLGDDQQEELIEGLLRLNWQEQTAMQLNSLLKALERQAREQQAQPQSQWLPLRERIDELLDVSDVHCAWKAIAQLAEDADKRLARAARQLKEGCPLTAHLVWEQIARARHLSLAQVFQMEYTLSLNCCRHPEFSEGVRARLIDKDGEPRWHWPDIAAVPEAVVEAHFHKAWEGRHPLADLSDY</sequence>
<comment type="caution">
    <text evidence="6">The sequence shown here is derived from an EMBL/GenBank/DDBJ whole genome shotgun (WGS) entry which is preliminary data.</text>
</comment>
<dbReference type="GO" id="GO:0006574">
    <property type="term" value="P:L-valine catabolic process"/>
    <property type="evidence" value="ECO:0007669"/>
    <property type="project" value="TreeGrafter"/>
</dbReference>
<dbReference type="EC" id="3.1.2.4" evidence="2"/>
<evidence type="ECO:0000313" key="6">
    <source>
        <dbReference type="EMBL" id="NWB45587.1"/>
    </source>
</evidence>
<dbReference type="PANTHER" id="PTHR43176">
    <property type="entry name" value="3-HYDROXYISOBUTYRYL-COA HYDROLASE-RELATED"/>
    <property type="match status" value="1"/>
</dbReference>
<gene>
    <name evidence="6" type="ORF">HX829_03695</name>
</gene>
<dbReference type="CDD" id="cd06558">
    <property type="entry name" value="crotonase-like"/>
    <property type="match status" value="1"/>
</dbReference>
<proteinExistence type="predicted"/>
<dbReference type="InterPro" id="IPR045004">
    <property type="entry name" value="ECH_dom"/>
</dbReference>
<keyword evidence="4" id="KW-0175">Coiled coil</keyword>
<organism evidence="6 7">
    <name type="scientific">Pseudomonas gingeri</name>
    <dbReference type="NCBI Taxonomy" id="117681"/>
    <lineage>
        <taxon>Bacteria</taxon>
        <taxon>Pseudomonadati</taxon>
        <taxon>Pseudomonadota</taxon>
        <taxon>Gammaproteobacteria</taxon>
        <taxon>Pseudomonadales</taxon>
        <taxon>Pseudomonadaceae</taxon>
        <taxon>Pseudomonas</taxon>
    </lineage>
</organism>
<dbReference type="PANTHER" id="PTHR43176:SF3">
    <property type="entry name" value="3-HYDROXYISOBUTYRYL-COA HYDROLASE, MITOCHONDRIAL"/>
    <property type="match status" value="1"/>
</dbReference>
<protein>
    <recommendedName>
        <fullName evidence="2">3-hydroxyisobutyryl-CoA hydrolase</fullName>
        <ecNumber evidence="2">3.1.2.4</ecNumber>
    </recommendedName>
</protein>
<dbReference type="NCBIfam" id="NF004127">
    <property type="entry name" value="PRK05617.1"/>
    <property type="match status" value="1"/>
</dbReference>